<organism evidence="1">
    <name type="scientific">Bartonella rochalimae ATCC BAA-1498</name>
    <dbReference type="NCBI Taxonomy" id="685782"/>
    <lineage>
        <taxon>Bacteria</taxon>
        <taxon>Pseudomonadati</taxon>
        <taxon>Pseudomonadota</taxon>
        <taxon>Alphaproteobacteria</taxon>
        <taxon>Hyphomicrobiales</taxon>
        <taxon>Bartonellaceae</taxon>
        <taxon>Bartonella</taxon>
    </lineage>
</organism>
<evidence type="ECO:0000313" key="1">
    <source>
        <dbReference type="EMBL" id="CBI77614.1"/>
    </source>
</evidence>
<accession>E6YL76</accession>
<protein>
    <submittedName>
        <fullName evidence="1">Uncharacterized protein</fullName>
    </submittedName>
</protein>
<sequence length="41" mass="4829">MHIIIVIIRSNIPIIITPSKVIKKRSYYLIHPFLTSMYTTL</sequence>
<name>E6YL76_9HYPH</name>
<proteinExistence type="predicted"/>
<dbReference type="EMBL" id="FN645457">
    <property type="protein sequence ID" value="CBI77614.1"/>
    <property type="molecule type" value="Genomic_DNA"/>
</dbReference>
<reference evidence="1" key="1">
    <citation type="journal article" date="2011" name="PLoS Genet.">
        <title>Parallel evolution of a type IV secretion system in radiating lineages of the host-restricted bacterial pathogen Bartonella.</title>
        <authorList>
            <person name="Engel P."/>
            <person name="Salzburger W."/>
            <person name="Liesch M."/>
            <person name="Chang C.C."/>
            <person name="Maruyama S."/>
            <person name="Lanz C."/>
            <person name="Calteau A."/>
            <person name="Lajus A."/>
            <person name="Medigue C."/>
            <person name="Schuster S.C."/>
            <person name="Dehio C."/>
        </authorList>
    </citation>
    <scope>NUCLEOTIDE SEQUENCE</scope>
    <source>
        <strain evidence="1">ATCC BAA-1498</strain>
    </source>
</reference>
<gene>
    <name evidence="1" type="ORF">BARRO_30195</name>
</gene>
<dbReference type="AlphaFoldDB" id="E6YL76"/>